<evidence type="ECO:0000256" key="4">
    <source>
        <dbReference type="PROSITE-ProRule" id="PRU00134"/>
    </source>
</evidence>
<keyword evidence="1" id="KW-0479">Metal-binding</keyword>
<dbReference type="PROSITE" id="PS50865">
    <property type="entry name" value="ZF_MYND_2"/>
    <property type="match status" value="1"/>
</dbReference>
<accession>A0ABN9Q3Z0</accession>
<evidence type="ECO:0000256" key="6">
    <source>
        <dbReference type="SAM" id="MobiDB-lite"/>
    </source>
</evidence>
<reference evidence="8" key="1">
    <citation type="submission" date="2023-10" db="EMBL/GenBank/DDBJ databases">
        <authorList>
            <person name="Chen Y."/>
            <person name="Shah S."/>
            <person name="Dougan E. K."/>
            <person name="Thang M."/>
            <person name="Chan C."/>
        </authorList>
    </citation>
    <scope>NUCLEOTIDE SEQUENCE [LARGE SCALE GENOMIC DNA]</scope>
</reference>
<evidence type="ECO:0000313" key="9">
    <source>
        <dbReference type="Proteomes" id="UP001189429"/>
    </source>
</evidence>
<keyword evidence="5" id="KW-0175">Coiled coil</keyword>
<keyword evidence="2 4" id="KW-0863">Zinc-finger</keyword>
<evidence type="ECO:0000256" key="3">
    <source>
        <dbReference type="ARBA" id="ARBA00022833"/>
    </source>
</evidence>
<feature type="compositionally biased region" description="Basic and acidic residues" evidence="6">
    <location>
        <begin position="211"/>
        <end position="229"/>
    </location>
</feature>
<feature type="coiled-coil region" evidence="5">
    <location>
        <begin position="98"/>
        <end position="125"/>
    </location>
</feature>
<dbReference type="Pfam" id="PF01753">
    <property type="entry name" value="zf-MYND"/>
    <property type="match status" value="1"/>
</dbReference>
<feature type="compositionally biased region" description="Basic and acidic residues" evidence="6">
    <location>
        <begin position="186"/>
        <end position="197"/>
    </location>
</feature>
<dbReference type="Gene3D" id="6.10.140.2220">
    <property type="match status" value="1"/>
</dbReference>
<name>A0ABN9Q3Z0_9DINO</name>
<dbReference type="EMBL" id="CAUYUJ010002359">
    <property type="protein sequence ID" value="CAK0800429.1"/>
    <property type="molecule type" value="Genomic_DNA"/>
</dbReference>
<evidence type="ECO:0000256" key="5">
    <source>
        <dbReference type="SAM" id="Coils"/>
    </source>
</evidence>
<feature type="domain" description="MYND-type" evidence="7">
    <location>
        <begin position="17"/>
        <end position="54"/>
    </location>
</feature>
<dbReference type="InterPro" id="IPR002893">
    <property type="entry name" value="Znf_MYND"/>
</dbReference>
<evidence type="ECO:0000256" key="1">
    <source>
        <dbReference type="ARBA" id="ARBA00022723"/>
    </source>
</evidence>
<feature type="region of interest" description="Disordered" evidence="6">
    <location>
        <begin position="143"/>
        <end position="229"/>
    </location>
</feature>
<dbReference type="SUPFAM" id="SSF144232">
    <property type="entry name" value="HIT/MYND zinc finger-like"/>
    <property type="match status" value="1"/>
</dbReference>
<organism evidence="8 9">
    <name type="scientific">Prorocentrum cordatum</name>
    <dbReference type="NCBI Taxonomy" id="2364126"/>
    <lineage>
        <taxon>Eukaryota</taxon>
        <taxon>Sar</taxon>
        <taxon>Alveolata</taxon>
        <taxon>Dinophyceae</taxon>
        <taxon>Prorocentrales</taxon>
        <taxon>Prorocentraceae</taxon>
        <taxon>Prorocentrum</taxon>
    </lineage>
</organism>
<dbReference type="Proteomes" id="UP001189429">
    <property type="component" value="Unassembled WGS sequence"/>
</dbReference>
<gene>
    <name evidence="8" type="ORF">PCOR1329_LOCUS8586</name>
</gene>
<comment type="caution">
    <text evidence="8">The sequence shown here is derived from an EMBL/GenBank/DDBJ whole genome shotgun (WGS) entry which is preliminary data.</text>
</comment>
<protein>
    <recommendedName>
        <fullName evidence="7">MYND-type domain-containing protein</fullName>
    </recommendedName>
</protein>
<sequence length="277" mass="30893">MVLIEEIEETPPTKQGCAYCSEPGSSKVCSLCREVSYCSKGCQQVHWKVHRKECTRKYEPKPKDPPKIENPCVRCGKQGILESSGSWYCSHDCCSGNVNDLTAKIKQLNAQRVEHEARQNREAKESEAAKEFSRIKDFIASSCSSPAPSVKPVEELRPQANDPNEHIRRLIESQNKRAGGAYEPPPRPEDEAAKRGGAEGSGGAGAPAAQPRHEHGAREAARAKEPKCPVLQKMEEHQEAIRNLEKAKQEHQRFTEWVQWAQGEIQKKKADEDDDGA</sequence>
<evidence type="ECO:0000259" key="7">
    <source>
        <dbReference type="PROSITE" id="PS50865"/>
    </source>
</evidence>
<proteinExistence type="predicted"/>
<dbReference type="PROSITE" id="PS01360">
    <property type="entry name" value="ZF_MYND_1"/>
    <property type="match status" value="1"/>
</dbReference>
<evidence type="ECO:0000256" key="2">
    <source>
        <dbReference type="ARBA" id="ARBA00022771"/>
    </source>
</evidence>
<feature type="compositionally biased region" description="Basic and acidic residues" evidence="6">
    <location>
        <begin position="152"/>
        <end position="175"/>
    </location>
</feature>
<keyword evidence="9" id="KW-1185">Reference proteome</keyword>
<evidence type="ECO:0000313" key="8">
    <source>
        <dbReference type="EMBL" id="CAK0800429.1"/>
    </source>
</evidence>
<keyword evidence="3" id="KW-0862">Zinc</keyword>